<dbReference type="InterPro" id="IPR025857">
    <property type="entry name" value="MacB_PCD"/>
</dbReference>
<feature type="transmembrane region" description="Helical" evidence="7">
    <location>
        <begin position="447"/>
        <end position="470"/>
    </location>
</feature>
<evidence type="ECO:0000313" key="10">
    <source>
        <dbReference type="EMBL" id="MBR7619947.1"/>
    </source>
</evidence>
<dbReference type="InterPro" id="IPR051447">
    <property type="entry name" value="Lipoprotein-release_system"/>
</dbReference>
<dbReference type="Pfam" id="PF02687">
    <property type="entry name" value="FtsX"/>
    <property type="match status" value="2"/>
</dbReference>
<dbReference type="PANTHER" id="PTHR30489">
    <property type="entry name" value="LIPOPROTEIN-RELEASING SYSTEM TRANSMEMBRANE PROTEIN LOLE"/>
    <property type="match status" value="1"/>
</dbReference>
<feature type="transmembrane region" description="Helical" evidence="7">
    <location>
        <begin position="497"/>
        <end position="521"/>
    </location>
</feature>
<organism evidence="10 11">
    <name type="scientific">Phenylobacterium glaciei</name>
    <dbReference type="NCBI Taxonomy" id="2803784"/>
    <lineage>
        <taxon>Bacteria</taxon>
        <taxon>Pseudomonadati</taxon>
        <taxon>Pseudomonadota</taxon>
        <taxon>Alphaproteobacteria</taxon>
        <taxon>Caulobacterales</taxon>
        <taxon>Caulobacteraceae</taxon>
        <taxon>Phenylobacterium</taxon>
    </lineage>
</organism>
<evidence type="ECO:0000256" key="1">
    <source>
        <dbReference type="ARBA" id="ARBA00004651"/>
    </source>
</evidence>
<comment type="subcellular location">
    <subcellularLocation>
        <location evidence="1">Cell membrane</location>
        <topology evidence="1">Multi-pass membrane protein</topology>
    </subcellularLocation>
</comment>
<keyword evidence="3" id="KW-1003">Cell membrane</keyword>
<feature type="transmembrane region" description="Helical" evidence="7">
    <location>
        <begin position="422"/>
        <end position="441"/>
    </location>
</feature>
<dbReference type="RefSeq" id="WP_215340554.1">
    <property type="nucleotide sequence ID" value="NZ_JAGSGD010000001.1"/>
</dbReference>
<proteinExistence type="inferred from homology"/>
<evidence type="ECO:0000256" key="4">
    <source>
        <dbReference type="ARBA" id="ARBA00022692"/>
    </source>
</evidence>
<evidence type="ECO:0000256" key="7">
    <source>
        <dbReference type="SAM" id="Phobius"/>
    </source>
</evidence>
<dbReference type="Pfam" id="PF12704">
    <property type="entry name" value="MacB_PCD"/>
    <property type="match status" value="1"/>
</dbReference>
<accession>A0A941D105</accession>
<evidence type="ECO:0000256" key="3">
    <source>
        <dbReference type="ARBA" id="ARBA00022475"/>
    </source>
</evidence>
<dbReference type="Proteomes" id="UP000622580">
    <property type="component" value="Unassembled WGS sequence"/>
</dbReference>
<evidence type="ECO:0000313" key="11">
    <source>
        <dbReference type="Proteomes" id="UP000622580"/>
    </source>
</evidence>
<evidence type="ECO:0000256" key="5">
    <source>
        <dbReference type="ARBA" id="ARBA00022989"/>
    </source>
</evidence>
<evidence type="ECO:0000259" key="9">
    <source>
        <dbReference type="Pfam" id="PF12704"/>
    </source>
</evidence>
<feature type="transmembrane region" description="Helical" evidence="7">
    <location>
        <begin position="318"/>
        <end position="349"/>
    </location>
</feature>
<feature type="transmembrane region" description="Helical" evidence="7">
    <location>
        <begin position="771"/>
        <end position="802"/>
    </location>
</feature>
<dbReference type="InterPro" id="IPR003838">
    <property type="entry name" value="ABC3_permease_C"/>
</dbReference>
<name>A0A941D105_9CAUL</name>
<evidence type="ECO:0000256" key="2">
    <source>
        <dbReference type="ARBA" id="ARBA00005236"/>
    </source>
</evidence>
<protein>
    <submittedName>
        <fullName evidence="10">FtsX-like permease family protein</fullName>
    </submittedName>
</protein>
<evidence type="ECO:0000259" key="8">
    <source>
        <dbReference type="Pfam" id="PF02687"/>
    </source>
</evidence>
<dbReference type="GO" id="GO:0044874">
    <property type="term" value="P:lipoprotein localization to outer membrane"/>
    <property type="evidence" value="ECO:0007669"/>
    <property type="project" value="TreeGrafter"/>
</dbReference>
<feature type="domain" description="ABC3 transporter permease C-terminal" evidence="8">
    <location>
        <begin position="278"/>
        <end position="402"/>
    </location>
</feature>
<dbReference type="PANTHER" id="PTHR30489:SF0">
    <property type="entry name" value="LIPOPROTEIN-RELEASING SYSTEM TRANSMEMBRANE PROTEIN LOLE"/>
    <property type="match status" value="1"/>
</dbReference>
<dbReference type="GO" id="GO:0098797">
    <property type="term" value="C:plasma membrane protein complex"/>
    <property type="evidence" value="ECO:0007669"/>
    <property type="project" value="TreeGrafter"/>
</dbReference>
<evidence type="ECO:0000256" key="6">
    <source>
        <dbReference type="ARBA" id="ARBA00023136"/>
    </source>
</evidence>
<feature type="transmembrane region" description="Helical" evidence="7">
    <location>
        <begin position="277"/>
        <end position="298"/>
    </location>
</feature>
<keyword evidence="6 7" id="KW-0472">Membrane</keyword>
<keyword evidence="5 7" id="KW-1133">Transmembrane helix</keyword>
<feature type="transmembrane region" description="Helical" evidence="7">
    <location>
        <begin position="822"/>
        <end position="842"/>
    </location>
</feature>
<comment type="similarity">
    <text evidence="2">Belongs to the ABC-4 integral membrane protein family. LolC/E subfamily.</text>
</comment>
<feature type="transmembrane region" description="Helical" evidence="7">
    <location>
        <begin position="369"/>
        <end position="392"/>
    </location>
</feature>
<sequence>MSAKRRPLSRTALTWMMVGEWRAHPGRVVTAALAIAIGVALGFAVHLINGSAQNELAQAVRTVNADADLQVHSTTPLGFNETLYPALARAPGIAAASPVVELSGRFGTGPSRSLEGGGLTVLGIDPLRAAAVTPTLLGGGAAPPTESAGGFVPEGLFDPRAIVLSPAALAASGRKVGEAVTITAAGRNVDFVVAGVLSGAASERQVAVLDIATAQWLFGSLGRLQRIDLKFAPGVNPATVEAALRARLPADAQIVTAQSEARRGDNLTKAYRVNLEMLAMMALLTGGFLVYSAQSLSVARRRPQFALLRVLGLERRGLLAQVFVEGALVGGIGAVLGLALGLGVAFGTLRFLGGDLGGGYFRGTTPDLAVTPLPVLVFFGLGLVAALVGSLLPALEAARAQPGIALKDLGDKNDPNARPTPWWGLGLLGAGGAAAFLPAVWGLPLFGYLSIGLMLAGGVAAMPWLARLLLSPLQGMGRRNVSVDLAIKRLWGAPAQAAVALCGIVASTSLMVAMAVMVASLRGSVDDWLTEILPSDLLFRVESGGFDAQTRARIAQAPGVGAILFQKTLPLRLSADMPPLVLLVRPVDRARPEANLPMIGRNVTAPAGMTPVWLSEPAARLYGHQVGERMVLPLGGGNPQVFVAGIWRDYARQAGAIAIDQADYTRLTGDDLRSEASLDLKPGATPASAGKAIRAALPPAQAAQVQFFQTSQMRAIALRLFDSSFALTYALEAIAIVVGLAGVAATFSAQTLARTKEFGMLRHVGVLRRQIILMLATEGALLGAVGVVAGLGLGLAMSQVLIHVVNPQSFHWTMETRLPLGLFASLTVALVAAGAGTAVLAGRRALSADAVRAVREDW</sequence>
<gene>
    <name evidence="10" type="ORF">JKL49_11155</name>
</gene>
<reference evidence="10" key="1">
    <citation type="submission" date="2021-04" db="EMBL/GenBank/DDBJ databases">
        <title>Draft genome assembly of strain Phenylobacterium sp. 20VBR1 using MiniION and Illumina platforms.</title>
        <authorList>
            <person name="Thomas F.A."/>
            <person name="Krishnan K.P."/>
            <person name="Sinha R.K."/>
        </authorList>
    </citation>
    <scope>NUCLEOTIDE SEQUENCE</scope>
    <source>
        <strain evidence="10">20VBR1</strain>
    </source>
</reference>
<dbReference type="AlphaFoldDB" id="A0A941D105"/>
<feature type="transmembrane region" description="Helical" evidence="7">
    <location>
        <begin position="729"/>
        <end position="750"/>
    </location>
</feature>
<comment type="caution">
    <text evidence="10">The sequence shown here is derived from an EMBL/GenBank/DDBJ whole genome shotgun (WGS) entry which is preliminary data.</text>
</comment>
<keyword evidence="4 7" id="KW-0812">Transmembrane</keyword>
<feature type="domain" description="ABC3 transporter permease C-terminal" evidence="8">
    <location>
        <begin position="733"/>
        <end position="847"/>
    </location>
</feature>
<keyword evidence="11" id="KW-1185">Reference proteome</keyword>
<feature type="domain" description="MacB-like periplasmic core" evidence="9">
    <location>
        <begin position="30"/>
        <end position="246"/>
    </location>
</feature>
<dbReference type="EMBL" id="JAGSGD010000001">
    <property type="protein sequence ID" value="MBR7619947.1"/>
    <property type="molecule type" value="Genomic_DNA"/>
</dbReference>